<evidence type="ECO:0000256" key="8">
    <source>
        <dbReference type="PIRNR" id="PIRNR006113"/>
    </source>
</evidence>
<comment type="cofactor">
    <cofactor evidence="8 10">
        <name>Zn(2+)</name>
        <dbReference type="ChEBI" id="CHEBI:29105"/>
    </cofactor>
    <text evidence="8 10">Binds 1 zinc ion per subunit.</text>
</comment>
<evidence type="ECO:0000256" key="1">
    <source>
        <dbReference type="ARBA" id="ARBA00005061"/>
    </source>
</evidence>
<comment type="similarity">
    <text evidence="2 8">Belongs to the PTPS family. QueD subfamily.</text>
</comment>
<evidence type="ECO:0000256" key="10">
    <source>
        <dbReference type="PIRSR" id="PIRSR006113-2"/>
    </source>
</evidence>
<evidence type="ECO:0000256" key="7">
    <source>
        <dbReference type="ARBA" id="ARBA00048807"/>
    </source>
</evidence>
<dbReference type="GO" id="GO:0008616">
    <property type="term" value="P:tRNA queuosine(34) biosynthetic process"/>
    <property type="evidence" value="ECO:0007669"/>
    <property type="project" value="UniProtKB-KW"/>
</dbReference>
<name>A0A559KE16_9BACL</name>
<keyword evidence="12" id="KW-1185">Reference proteome</keyword>
<feature type="active site" description="Charge relay system" evidence="9">
    <location>
        <position position="132"/>
    </location>
</feature>
<comment type="pathway">
    <text evidence="1 8">Purine metabolism; 7-cyano-7-deazaguanine biosynthesis.</text>
</comment>
<dbReference type="Pfam" id="PF01242">
    <property type="entry name" value="PTPS"/>
    <property type="match status" value="1"/>
</dbReference>
<dbReference type="EMBL" id="VNJI01000008">
    <property type="protein sequence ID" value="TVY10358.1"/>
    <property type="molecule type" value="Genomic_DNA"/>
</dbReference>
<feature type="active site" description="Charge relay system" evidence="9">
    <location>
        <position position="78"/>
    </location>
</feature>
<dbReference type="PIRSF" id="PIRSF006113">
    <property type="entry name" value="PTP_synth"/>
    <property type="match status" value="1"/>
</dbReference>
<evidence type="ECO:0000256" key="6">
    <source>
        <dbReference type="ARBA" id="ARBA00023239"/>
    </source>
</evidence>
<dbReference type="EC" id="4.-.-.-" evidence="8"/>
<feature type="binding site" evidence="10">
    <location>
        <position position="43"/>
    </location>
    <ligand>
        <name>Zn(2+)</name>
        <dbReference type="ChEBI" id="CHEBI:29105"/>
    </ligand>
</feature>
<comment type="caution">
    <text evidence="11">The sequence shown here is derived from an EMBL/GenBank/DDBJ whole genome shotgun (WGS) entry which is preliminary data.</text>
</comment>
<keyword evidence="4 8" id="KW-0479">Metal-binding</keyword>
<accession>A0A559KE16</accession>
<dbReference type="Proteomes" id="UP000317036">
    <property type="component" value="Unassembled WGS sequence"/>
</dbReference>
<dbReference type="SUPFAM" id="SSF55620">
    <property type="entry name" value="Tetrahydrobiopterin biosynthesis enzymes-like"/>
    <property type="match status" value="1"/>
</dbReference>
<sequence length="146" mass="16737">MLFQYYPQCFHNYCYELNKDLNFSAAHFIPSSLAGKCVNTHGHTYIVNITIAGNELDRSGFLVDFKTIKELVHGTYDHTLLNDQNEFNGEFDGDPDLFPTTEIVAKTIYEKLQAYLQSLANNPTCLQVIVRETPTSYVVYRPDTNR</sequence>
<proteinExistence type="inferred from homology"/>
<evidence type="ECO:0000256" key="5">
    <source>
        <dbReference type="ARBA" id="ARBA00022833"/>
    </source>
</evidence>
<dbReference type="AlphaFoldDB" id="A0A559KE16"/>
<feature type="active site" description="Proton acceptor" evidence="9">
    <location>
        <position position="37"/>
    </location>
</feature>
<evidence type="ECO:0000256" key="3">
    <source>
        <dbReference type="ARBA" id="ARBA00018141"/>
    </source>
</evidence>
<evidence type="ECO:0000313" key="12">
    <source>
        <dbReference type="Proteomes" id="UP000317036"/>
    </source>
</evidence>
<dbReference type="InterPro" id="IPR038418">
    <property type="entry name" value="6-PTP_synth/QueD_sf"/>
</dbReference>
<organism evidence="11 12">
    <name type="scientific">Paenibacillus cremeus</name>
    <dbReference type="NCBI Taxonomy" id="2163881"/>
    <lineage>
        <taxon>Bacteria</taxon>
        <taxon>Bacillati</taxon>
        <taxon>Bacillota</taxon>
        <taxon>Bacilli</taxon>
        <taxon>Bacillales</taxon>
        <taxon>Paenibacillaceae</taxon>
        <taxon>Paenibacillus</taxon>
    </lineage>
</organism>
<keyword evidence="6 8" id="KW-0456">Lyase</keyword>
<dbReference type="PANTHER" id="PTHR12589">
    <property type="entry name" value="PYRUVOYL TETRAHYDROBIOPTERIN SYNTHASE"/>
    <property type="match status" value="1"/>
</dbReference>
<protein>
    <recommendedName>
        <fullName evidence="3 8">6-carboxy-5,6,7,8-tetrahydropterin synthase</fullName>
        <ecNumber evidence="8">4.-.-.-</ecNumber>
    </recommendedName>
</protein>
<evidence type="ECO:0000256" key="9">
    <source>
        <dbReference type="PIRSR" id="PIRSR006113-1"/>
    </source>
</evidence>
<evidence type="ECO:0000256" key="2">
    <source>
        <dbReference type="ARBA" id="ARBA00008900"/>
    </source>
</evidence>
<dbReference type="GO" id="GO:0046872">
    <property type="term" value="F:metal ion binding"/>
    <property type="evidence" value="ECO:0007669"/>
    <property type="project" value="UniProtKB-KW"/>
</dbReference>
<gene>
    <name evidence="11" type="primary">queD</name>
    <name evidence="11" type="ORF">FPZ49_08125</name>
</gene>
<evidence type="ECO:0000256" key="4">
    <source>
        <dbReference type="ARBA" id="ARBA00022723"/>
    </source>
</evidence>
<evidence type="ECO:0000313" key="11">
    <source>
        <dbReference type="EMBL" id="TVY10358.1"/>
    </source>
</evidence>
<keyword evidence="8" id="KW-0671">Queuosine biosynthesis</keyword>
<dbReference type="OrthoDB" id="9804698at2"/>
<dbReference type="InterPro" id="IPR007115">
    <property type="entry name" value="6-PTP_synth/QueD"/>
</dbReference>
<feature type="binding site" evidence="10">
    <location>
        <position position="41"/>
    </location>
    <ligand>
        <name>Zn(2+)</name>
        <dbReference type="ChEBI" id="CHEBI:29105"/>
    </ligand>
</feature>
<dbReference type="Gene3D" id="3.30.479.10">
    <property type="entry name" value="6-pyruvoyl tetrahydropterin synthase/QueD"/>
    <property type="match status" value="1"/>
</dbReference>
<dbReference type="UniPathway" id="UPA00391"/>
<comment type="catalytic activity">
    <reaction evidence="7 8">
        <text>7,8-dihydroneopterin 3'-triphosphate + H2O = 6-carboxy-5,6,7,8-tetrahydropterin + triphosphate + acetaldehyde + 2 H(+)</text>
        <dbReference type="Rhea" id="RHEA:27966"/>
        <dbReference type="ChEBI" id="CHEBI:15343"/>
        <dbReference type="ChEBI" id="CHEBI:15377"/>
        <dbReference type="ChEBI" id="CHEBI:15378"/>
        <dbReference type="ChEBI" id="CHEBI:18036"/>
        <dbReference type="ChEBI" id="CHEBI:58462"/>
        <dbReference type="ChEBI" id="CHEBI:61032"/>
        <dbReference type="EC" id="4.1.2.50"/>
    </reaction>
</comment>
<dbReference type="PANTHER" id="PTHR12589:SF7">
    <property type="entry name" value="6-PYRUVOYL TETRAHYDROBIOPTERIN SYNTHASE"/>
    <property type="match status" value="1"/>
</dbReference>
<reference evidence="11 12" key="1">
    <citation type="submission" date="2019-07" db="EMBL/GenBank/DDBJ databases">
        <authorList>
            <person name="Kim J."/>
        </authorList>
    </citation>
    <scope>NUCLEOTIDE SEQUENCE [LARGE SCALE GENOMIC DNA]</scope>
    <source>
        <strain evidence="11 12">JC52</strain>
    </source>
</reference>
<dbReference type="NCBIfam" id="TIGR03367">
    <property type="entry name" value="queuosine_QueD"/>
    <property type="match status" value="1"/>
</dbReference>
<keyword evidence="5 8" id="KW-0862">Zinc</keyword>
<dbReference type="RefSeq" id="WP_144845370.1">
    <property type="nucleotide sequence ID" value="NZ_VNJI01000008.1"/>
</dbReference>
<feature type="binding site" evidence="10">
    <location>
        <position position="27"/>
    </location>
    <ligand>
        <name>Zn(2+)</name>
        <dbReference type="ChEBI" id="CHEBI:29105"/>
    </ligand>
</feature>
<dbReference type="GO" id="GO:0070497">
    <property type="term" value="F:6-carboxytetrahydropterin synthase activity"/>
    <property type="evidence" value="ECO:0007669"/>
    <property type="project" value="UniProtKB-EC"/>
</dbReference>